<dbReference type="Proteomes" id="UP000036987">
    <property type="component" value="Unassembled WGS sequence"/>
</dbReference>
<evidence type="ECO:0000256" key="4">
    <source>
        <dbReference type="ARBA" id="ARBA00023187"/>
    </source>
</evidence>
<dbReference type="EMBL" id="LFYR01001576">
    <property type="protein sequence ID" value="KMZ60759.1"/>
    <property type="molecule type" value="Genomic_DNA"/>
</dbReference>
<dbReference type="InterPro" id="IPR015943">
    <property type="entry name" value="WD40/YVTN_repeat-like_dom_sf"/>
</dbReference>
<dbReference type="PROSITE" id="PS50294">
    <property type="entry name" value="WD_REPEATS_REGION"/>
    <property type="match status" value="2"/>
</dbReference>
<keyword evidence="4" id="KW-0508">mRNA splicing</keyword>
<dbReference type="OMA" id="MAMRQTL"/>
<reference evidence="9" key="1">
    <citation type="journal article" date="2016" name="Nature">
        <title>The genome of the seagrass Zostera marina reveals angiosperm adaptation to the sea.</title>
        <authorList>
            <person name="Olsen J.L."/>
            <person name="Rouze P."/>
            <person name="Verhelst B."/>
            <person name="Lin Y.-C."/>
            <person name="Bayer T."/>
            <person name="Collen J."/>
            <person name="Dattolo E."/>
            <person name="De Paoli E."/>
            <person name="Dittami S."/>
            <person name="Maumus F."/>
            <person name="Michel G."/>
            <person name="Kersting A."/>
            <person name="Lauritano C."/>
            <person name="Lohaus R."/>
            <person name="Toepel M."/>
            <person name="Tonon T."/>
            <person name="Vanneste K."/>
            <person name="Amirebrahimi M."/>
            <person name="Brakel J."/>
            <person name="Bostroem C."/>
            <person name="Chovatia M."/>
            <person name="Grimwood J."/>
            <person name="Jenkins J.W."/>
            <person name="Jueterbock A."/>
            <person name="Mraz A."/>
            <person name="Stam W.T."/>
            <person name="Tice H."/>
            <person name="Bornberg-Bauer E."/>
            <person name="Green P.J."/>
            <person name="Pearson G.A."/>
            <person name="Procaccini G."/>
            <person name="Duarte C.M."/>
            <person name="Schmutz J."/>
            <person name="Reusch T.B.H."/>
            <person name="Van de Peer Y."/>
        </authorList>
    </citation>
    <scope>NUCLEOTIDE SEQUENCE [LARGE SCALE GENOMIC DNA]</scope>
    <source>
        <strain evidence="9">cv. Finnish</strain>
    </source>
</reference>
<proteinExistence type="inferred from homology"/>
<dbReference type="STRING" id="29655.A0A0K9NVH2"/>
<keyword evidence="3" id="KW-0677">Repeat</keyword>
<sequence length="344" mass="37879">MEKKKIAVPLVCHGHSRPVVDLFYSPITPDGYFLISASKDSSPMLRNGETGDWIGTFEGHKGAVWSCCLDTNALRAASGSADFTAKIWDALTGDELHSFEHKHIVKACAFSEDTHHLLTGGFEKILRIFDLNRPDAPPREVRESPGSVRTVAWLHSDQTILTSCSEMGGVRLLDLRSNQIIQTLETKSSVTSAEVSRDGRYITTADGSTVKFWDANHFGLMKSYDMPCKVESASIEPKFGNKFIVGGEDMWVHLFDFFSGEEISCNKGHHGPIHCVKFSPEGESYASGSEDGTIRIWKMNILEGNDILKSSEAEIGVEEAVQKVKALHINKDGSAEEEDVSVVV</sequence>
<evidence type="ECO:0000256" key="1">
    <source>
        <dbReference type="ARBA" id="ARBA00022574"/>
    </source>
</evidence>
<dbReference type="AlphaFoldDB" id="A0A0K9NVH2"/>
<comment type="caution">
    <text evidence="8">The sequence shown here is derived from an EMBL/GenBank/DDBJ whole genome shotgun (WGS) entry which is preliminary data.</text>
</comment>
<keyword evidence="8" id="KW-0648">Protein biosynthesis</keyword>
<keyword evidence="8" id="KW-0396">Initiation factor</keyword>
<dbReference type="GO" id="GO:0032797">
    <property type="term" value="C:SMN complex"/>
    <property type="evidence" value="ECO:0000318"/>
    <property type="project" value="GO_Central"/>
</dbReference>
<dbReference type="OrthoDB" id="200206at2759"/>
<evidence type="ECO:0000256" key="3">
    <source>
        <dbReference type="ARBA" id="ARBA00022737"/>
    </source>
</evidence>
<dbReference type="Gene3D" id="2.130.10.10">
    <property type="entry name" value="YVTN repeat-like/Quinoprotein amine dehydrogenase"/>
    <property type="match status" value="1"/>
</dbReference>
<protein>
    <recommendedName>
        <fullName evidence="6">Serine-threonine kinase receptor-associated protein</fullName>
    </recommendedName>
</protein>
<evidence type="ECO:0000256" key="7">
    <source>
        <dbReference type="PROSITE-ProRule" id="PRU00221"/>
    </source>
</evidence>
<dbReference type="GO" id="GO:0000387">
    <property type="term" value="P:spliceosomal snRNP assembly"/>
    <property type="evidence" value="ECO:0000318"/>
    <property type="project" value="GO_Central"/>
</dbReference>
<evidence type="ECO:0000256" key="2">
    <source>
        <dbReference type="ARBA" id="ARBA00022664"/>
    </source>
</evidence>
<dbReference type="PRINTS" id="PR00320">
    <property type="entry name" value="GPROTEINBRPT"/>
</dbReference>
<evidence type="ECO:0000256" key="6">
    <source>
        <dbReference type="ARBA" id="ARBA00040390"/>
    </source>
</evidence>
<feature type="repeat" description="WD" evidence="7">
    <location>
        <begin position="57"/>
        <end position="98"/>
    </location>
</feature>
<organism evidence="8 9">
    <name type="scientific">Zostera marina</name>
    <name type="common">Eelgrass</name>
    <dbReference type="NCBI Taxonomy" id="29655"/>
    <lineage>
        <taxon>Eukaryota</taxon>
        <taxon>Viridiplantae</taxon>
        <taxon>Streptophyta</taxon>
        <taxon>Embryophyta</taxon>
        <taxon>Tracheophyta</taxon>
        <taxon>Spermatophyta</taxon>
        <taxon>Magnoliopsida</taxon>
        <taxon>Liliopsida</taxon>
        <taxon>Zosteraceae</taxon>
        <taxon>Zostera</taxon>
    </lineage>
</organism>
<dbReference type="CDD" id="cd00200">
    <property type="entry name" value="WD40"/>
    <property type="match status" value="1"/>
</dbReference>
<name>A0A0K9NVH2_ZOSMR</name>
<evidence type="ECO:0000256" key="5">
    <source>
        <dbReference type="ARBA" id="ARBA00038394"/>
    </source>
</evidence>
<dbReference type="InterPro" id="IPR001680">
    <property type="entry name" value="WD40_rpt"/>
</dbReference>
<dbReference type="SUPFAM" id="SSF50978">
    <property type="entry name" value="WD40 repeat-like"/>
    <property type="match status" value="1"/>
</dbReference>
<dbReference type="GO" id="GO:0003723">
    <property type="term" value="F:RNA binding"/>
    <property type="evidence" value="ECO:0000318"/>
    <property type="project" value="GO_Central"/>
</dbReference>
<comment type="similarity">
    <text evidence="5">Belongs to the WD repeat STRAP family.</text>
</comment>
<dbReference type="InterPro" id="IPR036322">
    <property type="entry name" value="WD40_repeat_dom_sf"/>
</dbReference>
<dbReference type="InterPro" id="IPR020472">
    <property type="entry name" value="WD40_PAC1"/>
</dbReference>
<keyword evidence="9" id="KW-1185">Reference proteome</keyword>
<dbReference type="Pfam" id="PF00400">
    <property type="entry name" value="WD40"/>
    <property type="match status" value="4"/>
</dbReference>
<dbReference type="FunFam" id="2.130.10.10:FF:000133">
    <property type="entry name" value="Serine-threonine kinase receptor-associated protein"/>
    <property type="match status" value="1"/>
</dbReference>
<dbReference type="PROSITE" id="PS50082">
    <property type="entry name" value="WD_REPEATS_2"/>
    <property type="match status" value="2"/>
</dbReference>
<evidence type="ECO:0000313" key="9">
    <source>
        <dbReference type="Proteomes" id="UP000036987"/>
    </source>
</evidence>
<accession>A0A0K9NVH2</accession>
<dbReference type="GO" id="GO:0003743">
    <property type="term" value="F:translation initiation factor activity"/>
    <property type="evidence" value="ECO:0007669"/>
    <property type="project" value="UniProtKB-KW"/>
</dbReference>
<gene>
    <name evidence="8" type="ORF">ZOSMA_573G00070</name>
</gene>
<evidence type="ECO:0000313" key="8">
    <source>
        <dbReference type="EMBL" id="KMZ60759.1"/>
    </source>
</evidence>
<keyword evidence="1 7" id="KW-0853">WD repeat</keyword>
<feature type="repeat" description="WD" evidence="7">
    <location>
        <begin position="266"/>
        <end position="300"/>
    </location>
</feature>
<dbReference type="PANTHER" id="PTHR19877">
    <property type="entry name" value="EUKARYOTIC TRANSLATION INITIATION FACTOR 3 SUBUNIT I"/>
    <property type="match status" value="1"/>
</dbReference>
<keyword evidence="2" id="KW-0507">mRNA processing</keyword>
<dbReference type="PANTHER" id="PTHR19877:SF15">
    <property type="entry name" value="SERINE-THREONINE KINASE RECEPTOR-ASSOCIATED PROTEIN-LIKE"/>
    <property type="match status" value="1"/>
</dbReference>
<dbReference type="SMART" id="SM00320">
    <property type="entry name" value="WD40"/>
    <property type="match status" value="7"/>
</dbReference>